<dbReference type="RefSeq" id="WP_044921543.1">
    <property type="nucleotide sequence ID" value="NZ_BAABYN010000001.1"/>
</dbReference>
<evidence type="ECO:0000313" key="4">
    <source>
        <dbReference type="Proteomes" id="UP000095553"/>
    </source>
</evidence>
<dbReference type="Proteomes" id="UP001644750">
    <property type="component" value="Unassembled WGS sequence"/>
</dbReference>
<evidence type="ECO:0000313" key="3">
    <source>
        <dbReference type="EMBL" id="NSJ80516.1"/>
    </source>
</evidence>
<organism evidence="2 4">
    <name type="scientific">Anaerostipes hadrus</name>
    <dbReference type="NCBI Taxonomy" id="649756"/>
    <lineage>
        <taxon>Bacteria</taxon>
        <taxon>Bacillati</taxon>
        <taxon>Bacillota</taxon>
        <taxon>Clostridia</taxon>
        <taxon>Lachnospirales</taxon>
        <taxon>Lachnospiraceae</taxon>
        <taxon>Anaerostipes</taxon>
    </lineage>
</organism>
<accession>A0A173TFE3</accession>
<reference evidence="3 5" key="2">
    <citation type="journal article" date="2020" name="Cell Host Microbe">
        <title>Functional and Genomic Variation between Human-Derived Isolates of Lachnospiraceae Reveals Inter- and Intra-Species Diversity.</title>
        <authorList>
            <person name="Sorbara M.T."/>
            <person name="Littmann E.R."/>
            <person name="Fontana E."/>
            <person name="Moody T.U."/>
            <person name="Kohout C.E."/>
            <person name="Gjonbalaj M."/>
            <person name="Eaton V."/>
            <person name="Seok R."/>
            <person name="Leiner I.M."/>
            <person name="Pamer E.G."/>
        </authorList>
    </citation>
    <scope>NUCLEOTIDE SEQUENCE [LARGE SCALE GENOMIC DNA]</scope>
    <source>
        <strain evidence="3 5">MSK.14.57</strain>
    </source>
</reference>
<proteinExistence type="predicted"/>
<keyword evidence="1" id="KW-1133">Transmembrane helix</keyword>
<keyword evidence="1" id="KW-0812">Transmembrane</keyword>
<name>A0A173TFE3_ANAHA</name>
<reference evidence="2 4" key="1">
    <citation type="submission" date="2015-09" db="EMBL/GenBank/DDBJ databases">
        <authorList>
            <consortium name="Pathogen Informatics"/>
        </authorList>
    </citation>
    <scope>NUCLEOTIDE SEQUENCE [LARGE SCALE GENOMIC DNA]</scope>
    <source>
        <strain evidence="2 4">2789STDY5834959</strain>
    </source>
</reference>
<keyword evidence="5" id="KW-1185">Reference proteome</keyword>
<protein>
    <submittedName>
        <fullName evidence="2">Uncharacterized protein</fullName>
    </submittedName>
</protein>
<reference evidence="3" key="3">
    <citation type="submission" date="2020-02" db="EMBL/GenBank/DDBJ databases">
        <authorList>
            <person name="Littmann E."/>
            <person name="Sorbara M."/>
        </authorList>
    </citation>
    <scope>NUCLEOTIDE SEQUENCE</scope>
    <source>
        <strain evidence="3">MSK.14.57</strain>
    </source>
</reference>
<dbReference type="EMBL" id="CYXY01000011">
    <property type="protein sequence ID" value="CUN01421.1"/>
    <property type="molecule type" value="Genomic_DNA"/>
</dbReference>
<dbReference type="AlphaFoldDB" id="A0A173TFE3"/>
<feature type="transmembrane region" description="Helical" evidence="1">
    <location>
        <begin position="62"/>
        <end position="83"/>
    </location>
</feature>
<dbReference type="Proteomes" id="UP000095553">
    <property type="component" value="Unassembled WGS sequence"/>
</dbReference>
<evidence type="ECO:0000313" key="5">
    <source>
        <dbReference type="Proteomes" id="UP001644750"/>
    </source>
</evidence>
<sequence length="230" mass="26356">MKEQTMKETTLKVKNQTTTLQKAIILGDIVFMIGSFSVFLCNLLISYILYRNEGKEGAEKWKIVLLVFLFLTGGPVNSLLGLGNVSLFNTFLSKNKASKKEAVETNEEEIINNSSEVESAVKEKSVKKSETKKTDPKKEVDLWLNHFAYQTINRFIMEADASGCDFLQVNTSGKVEGYGEEDGELKKMYEDTIERLPDSKFFPYVCSEFERLWREVSTDYSDDKFVIQWK</sequence>
<gene>
    <name evidence="2" type="ORF">ERS852571_01982</name>
    <name evidence="3" type="ORF">G5A72_13190</name>
</gene>
<evidence type="ECO:0000256" key="1">
    <source>
        <dbReference type="SAM" id="Phobius"/>
    </source>
</evidence>
<feature type="transmembrane region" description="Helical" evidence="1">
    <location>
        <begin position="29"/>
        <end position="50"/>
    </location>
</feature>
<evidence type="ECO:0000313" key="2">
    <source>
        <dbReference type="EMBL" id="CUN01421.1"/>
    </source>
</evidence>
<dbReference type="EMBL" id="JAAITB010000032">
    <property type="protein sequence ID" value="NSJ80516.1"/>
    <property type="molecule type" value="Genomic_DNA"/>
</dbReference>
<keyword evidence="1" id="KW-0472">Membrane</keyword>